<reference evidence="1" key="1">
    <citation type="submission" date="2021-03" db="EMBL/GenBank/DDBJ databases">
        <title>Acanthopleuribacteraceae sp. M133.</title>
        <authorList>
            <person name="Wang G."/>
        </authorList>
    </citation>
    <scope>NUCLEOTIDE SEQUENCE</scope>
    <source>
        <strain evidence="1">M133</strain>
    </source>
</reference>
<organism evidence="1 2">
    <name type="scientific">Sulfidibacter corallicola</name>
    <dbReference type="NCBI Taxonomy" id="2818388"/>
    <lineage>
        <taxon>Bacteria</taxon>
        <taxon>Pseudomonadati</taxon>
        <taxon>Acidobacteriota</taxon>
        <taxon>Holophagae</taxon>
        <taxon>Acanthopleuribacterales</taxon>
        <taxon>Acanthopleuribacteraceae</taxon>
        <taxon>Sulfidibacter</taxon>
    </lineage>
</organism>
<dbReference type="EMBL" id="CP071793">
    <property type="protein sequence ID" value="QTD51388.1"/>
    <property type="molecule type" value="Genomic_DNA"/>
</dbReference>
<dbReference type="Proteomes" id="UP000663929">
    <property type="component" value="Chromosome"/>
</dbReference>
<dbReference type="PANTHER" id="PTHR40393:SF1">
    <property type="entry name" value="LYSINE BIOSYNTHESIS PROTEIN-RELATED"/>
    <property type="match status" value="1"/>
</dbReference>
<dbReference type="RefSeq" id="WP_237381519.1">
    <property type="nucleotide sequence ID" value="NZ_CP071793.1"/>
</dbReference>
<dbReference type="Gene3D" id="2.20.28.160">
    <property type="match status" value="1"/>
</dbReference>
<evidence type="ECO:0000313" key="2">
    <source>
        <dbReference type="Proteomes" id="UP000663929"/>
    </source>
</evidence>
<keyword evidence="2" id="KW-1185">Reference proteome</keyword>
<gene>
    <name evidence="1" type="primary">lysW</name>
    <name evidence="1" type="ORF">J3U87_02870</name>
</gene>
<evidence type="ECO:0000313" key="1">
    <source>
        <dbReference type="EMBL" id="QTD51388.1"/>
    </source>
</evidence>
<protein>
    <submittedName>
        <fullName evidence="1">Lysine biosynthesis protein LysW</fullName>
    </submittedName>
</protein>
<dbReference type="AlphaFoldDB" id="A0A8A4TQV5"/>
<sequence>MTTAQATATTFECVVCGAPIELGDDTLQGELIDCGDCGTELEVVSTQPFLIQEAPQEAEDWGQ</sequence>
<accession>A0A8A4TQV5</accession>
<proteinExistence type="predicted"/>
<dbReference type="PANTHER" id="PTHR40393">
    <property type="entry name" value="LYSINE BIOSYNTHESIS PROTEIN-RELATED-RELATED"/>
    <property type="match status" value="1"/>
</dbReference>
<dbReference type="CDD" id="cd13946">
    <property type="entry name" value="LysW"/>
    <property type="match status" value="1"/>
</dbReference>
<name>A0A8A4TQV5_SULCO</name>
<dbReference type="InterPro" id="IPR005906">
    <property type="entry name" value="LysW"/>
</dbReference>
<dbReference type="NCBIfam" id="TIGR01206">
    <property type="entry name" value="lysW"/>
    <property type="match status" value="1"/>
</dbReference>
<dbReference type="KEGG" id="scor:J3U87_02870"/>
<dbReference type="Pfam" id="PF21344">
    <property type="entry name" value="Zn_ribbon_LysW"/>
    <property type="match status" value="1"/>
</dbReference>